<dbReference type="InterPro" id="IPR013325">
    <property type="entry name" value="RNA_pol_sigma_r2"/>
</dbReference>
<feature type="domain" description="RNA polymerase sigma factor 70 region 4 type 2" evidence="6">
    <location>
        <begin position="125"/>
        <end position="175"/>
    </location>
</feature>
<dbReference type="GO" id="GO:0016987">
    <property type="term" value="F:sigma factor activity"/>
    <property type="evidence" value="ECO:0007669"/>
    <property type="project" value="UniProtKB-KW"/>
</dbReference>
<dbReference type="PANTHER" id="PTHR43133">
    <property type="entry name" value="RNA POLYMERASE ECF-TYPE SIGMA FACTO"/>
    <property type="match status" value="1"/>
</dbReference>
<gene>
    <name evidence="7" type="ORF">SAMN04488524_4169</name>
</gene>
<dbReference type="Gene3D" id="1.10.1740.10">
    <property type="match status" value="1"/>
</dbReference>
<name>A0A1W2DWP8_9SPHI</name>
<dbReference type="NCBIfam" id="TIGR02985">
    <property type="entry name" value="Sig70_bacteroi1"/>
    <property type="match status" value="1"/>
</dbReference>
<dbReference type="SUPFAM" id="SSF88946">
    <property type="entry name" value="Sigma2 domain of RNA polymerase sigma factors"/>
    <property type="match status" value="1"/>
</dbReference>
<evidence type="ECO:0000256" key="2">
    <source>
        <dbReference type="ARBA" id="ARBA00023015"/>
    </source>
</evidence>
<dbReference type="SUPFAM" id="SSF88659">
    <property type="entry name" value="Sigma3 and sigma4 domains of RNA polymerase sigma factors"/>
    <property type="match status" value="1"/>
</dbReference>
<organism evidence="7 8">
    <name type="scientific">Pedobacter africanus</name>
    <dbReference type="NCBI Taxonomy" id="151894"/>
    <lineage>
        <taxon>Bacteria</taxon>
        <taxon>Pseudomonadati</taxon>
        <taxon>Bacteroidota</taxon>
        <taxon>Sphingobacteriia</taxon>
        <taxon>Sphingobacteriales</taxon>
        <taxon>Sphingobacteriaceae</taxon>
        <taxon>Pedobacter</taxon>
    </lineage>
</organism>
<keyword evidence="3" id="KW-0731">Sigma factor</keyword>
<dbReference type="CDD" id="cd06171">
    <property type="entry name" value="Sigma70_r4"/>
    <property type="match status" value="1"/>
</dbReference>
<evidence type="ECO:0000256" key="3">
    <source>
        <dbReference type="ARBA" id="ARBA00023082"/>
    </source>
</evidence>
<dbReference type="Pfam" id="PF08281">
    <property type="entry name" value="Sigma70_r4_2"/>
    <property type="match status" value="1"/>
</dbReference>
<dbReference type="Proteomes" id="UP000192756">
    <property type="component" value="Unassembled WGS sequence"/>
</dbReference>
<keyword evidence="2" id="KW-0805">Transcription regulation</keyword>
<dbReference type="EMBL" id="FWXT01000004">
    <property type="protein sequence ID" value="SMD01843.1"/>
    <property type="molecule type" value="Genomic_DNA"/>
</dbReference>
<protein>
    <submittedName>
        <fullName evidence="7">RNA polymerase sigma-70 factor, ECF subfamily</fullName>
    </submittedName>
</protein>
<keyword evidence="4" id="KW-0804">Transcription</keyword>
<evidence type="ECO:0000256" key="4">
    <source>
        <dbReference type="ARBA" id="ARBA00023163"/>
    </source>
</evidence>
<dbReference type="InterPro" id="IPR013249">
    <property type="entry name" value="RNA_pol_sigma70_r4_t2"/>
</dbReference>
<evidence type="ECO:0000259" key="6">
    <source>
        <dbReference type="Pfam" id="PF08281"/>
    </source>
</evidence>
<proteinExistence type="inferred from homology"/>
<dbReference type="InterPro" id="IPR039425">
    <property type="entry name" value="RNA_pol_sigma-70-like"/>
</dbReference>
<dbReference type="STRING" id="151894.SAMN04488524_4169"/>
<feature type="domain" description="RNA polymerase sigma-70 region 2" evidence="5">
    <location>
        <begin position="27"/>
        <end position="94"/>
    </location>
</feature>
<dbReference type="GO" id="GO:0006352">
    <property type="term" value="P:DNA-templated transcription initiation"/>
    <property type="evidence" value="ECO:0007669"/>
    <property type="project" value="InterPro"/>
</dbReference>
<comment type="similarity">
    <text evidence="1">Belongs to the sigma-70 factor family. ECF subfamily.</text>
</comment>
<dbReference type="PANTHER" id="PTHR43133:SF46">
    <property type="entry name" value="RNA POLYMERASE SIGMA-70 FACTOR ECF SUBFAMILY"/>
    <property type="match status" value="1"/>
</dbReference>
<evidence type="ECO:0000313" key="7">
    <source>
        <dbReference type="EMBL" id="SMD01843.1"/>
    </source>
</evidence>
<evidence type="ECO:0000259" key="5">
    <source>
        <dbReference type="Pfam" id="PF04542"/>
    </source>
</evidence>
<dbReference type="InterPro" id="IPR014327">
    <property type="entry name" value="RNA_pol_sigma70_bacteroid"/>
</dbReference>
<keyword evidence="8" id="KW-1185">Reference proteome</keyword>
<dbReference type="InterPro" id="IPR036388">
    <property type="entry name" value="WH-like_DNA-bd_sf"/>
</dbReference>
<dbReference type="RefSeq" id="WP_084240946.1">
    <property type="nucleotide sequence ID" value="NZ_FWXT01000004.1"/>
</dbReference>
<dbReference type="InterPro" id="IPR014284">
    <property type="entry name" value="RNA_pol_sigma-70_dom"/>
</dbReference>
<dbReference type="OrthoDB" id="659569at2"/>
<dbReference type="InterPro" id="IPR013324">
    <property type="entry name" value="RNA_pol_sigma_r3/r4-like"/>
</dbReference>
<accession>A0A1W2DWP8</accession>
<dbReference type="Pfam" id="PF04542">
    <property type="entry name" value="Sigma70_r2"/>
    <property type="match status" value="1"/>
</dbReference>
<reference evidence="8" key="1">
    <citation type="submission" date="2017-04" db="EMBL/GenBank/DDBJ databases">
        <authorList>
            <person name="Varghese N."/>
            <person name="Submissions S."/>
        </authorList>
    </citation>
    <scope>NUCLEOTIDE SEQUENCE [LARGE SCALE GENOMIC DNA]</scope>
    <source>
        <strain evidence="8">DSM 12126</strain>
    </source>
</reference>
<dbReference type="Gene3D" id="1.10.10.10">
    <property type="entry name" value="Winged helix-like DNA-binding domain superfamily/Winged helix DNA-binding domain"/>
    <property type="match status" value="1"/>
</dbReference>
<dbReference type="AlphaFoldDB" id="A0A1W2DWP8"/>
<evidence type="ECO:0000313" key="8">
    <source>
        <dbReference type="Proteomes" id="UP000192756"/>
    </source>
</evidence>
<evidence type="ECO:0000256" key="1">
    <source>
        <dbReference type="ARBA" id="ARBA00010641"/>
    </source>
</evidence>
<dbReference type="InterPro" id="IPR007627">
    <property type="entry name" value="RNA_pol_sigma70_r2"/>
</dbReference>
<sequence length="191" mass="22513">MVAYGAYTDQELLGLLRKGDQAAFTEIYDRYKLLLHRYAYRWLQDKEVVKDVIQELFTVLWTRREALVYNENLSGYLYISVRNGILRKISQDKRFAAYAESLADYADNGESITDYRLRENQLRKIIEKEIAALPAKMREVFELSRNSYLSHMEIAERLGLSEHTVRTHIKKALKILRSRLGFYLVICFLMS</sequence>
<dbReference type="NCBIfam" id="TIGR02937">
    <property type="entry name" value="sigma70-ECF"/>
    <property type="match status" value="1"/>
</dbReference>
<dbReference type="GO" id="GO:0003677">
    <property type="term" value="F:DNA binding"/>
    <property type="evidence" value="ECO:0007669"/>
    <property type="project" value="InterPro"/>
</dbReference>